<organism evidence="5 6">
    <name type="scientific">Camelimonas abortus</name>
    <dbReference type="NCBI Taxonomy" id="1017184"/>
    <lineage>
        <taxon>Bacteria</taxon>
        <taxon>Pseudomonadati</taxon>
        <taxon>Pseudomonadota</taxon>
        <taxon>Alphaproteobacteria</taxon>
        <taxon>Hyphomicrobiales</taxon>
        <taxon>Chelatococcaceae</taxon>
        <taxon>Camelimonas</taxon>
    </lineage>
</organism>
<evidence type="ECO:0000256" key="1">
    <source>
        <dbReference type="ARBA" id="ARBA00004752"/>
    </source>
</evidence>
<dbReference type="InterPro" id="IPR050396">
    <property type="entry name" value="Glycosyltr_51/Transpeptidase"/>
</dbReference>
<evidence type="ECO:0000256" key="3">
    <source>
        <dbReference type="SAM" id="MobiDB-lite"/>
    </source>
</evidence>
<dbReference type="Pfam" id="PF00912">
    <property type="entry name" value="Transgly"/>
    <property type="match status" value="1"/>
</dbReference>
<dbReference type="PROSITE" id="PS51318">
    <property type="entry name" value="TAT"/>
    <property type="match status" value="1"/>
</dbReference>
<dbReference type="SUPFAM" id="SSF53955">
    <property type="entry name" value="Lysozyme-like"/>
    <property type="match status" value="1"/>
</dbReference>
<dbReference type="Proteomes" id="UP001595536">
    <property type="component" value="Unassembled WGS sequence"/>
</dbReference>
<comment type="pathway">
    <text evidence="1">Cell wall biogenesis; peptidoglycan biosynthesis.</text>
</comment>
<dbReference type="InterPro" id="IPR001264">
    <property type="entry name" value="Glyco_trans_51"/>
</dbReference>
<evidence type="ECO:0000259" key="4">
    <source>
        <dbReference type="Pfam" id="PF00912"/>
    </source>
</evidence>
<comment type="caution">
    <text evidence="5">The sequence shown here is derived from an EMBL/GenBank/DDBJ whole genome shotgun (WGS) entry which is preliminary data.</text>
</comment>
<accession>A0ABV7LFF1</accession>
<feature type="non-terminal residue" evidence="5">
    <location>
        <position position="237"/>
    </location>
</feature>
<feature type="region of interest" description="Disordered" evidence="3">
    <location>
        <begin position="218"/>
        <end position="237"/>
    </location>
</feature>
<proteinExistence type="predicted"/>
<feature type="domain" description="Glycosyl transferase family 51" evidence="4">
    <location>
        <begin position="69"/>
        <end position="235"/>
    </location>
</feature>
<dbReference type="PANTHER" id="PTHR32282">
    <property type="entry name" value="BINDING PROTEIN TRANSPEPTIDASE, PUTATIVE-RELATED"/>
    <property type="match status" value="1"/>
</dbReference>
<dbReference type="InterPro" id="IPR006311">
    <property type="entry name" value="TAT_signal"/>
</dbReference>
<protein>
    <submittedName>
        <fullName evidence="5">Transglycosylase domain-containing protein</fullName>
    </submittedName>
</protein>
<name>A0ABV7LFF1_9HYPH</name>
<dbReference type="RefSeq" id="WP_376868846.1">
    <property type="nucleotide sequence ID" value="NZ_JBHRUV010000039.1"/>
</dbReference>
<sequence>MPARPPDPPPPAGRPLRRWRRRLALAGCAAAPALAGAALALERYVAALGPPDLSVLERRSALALDRDGQLLRAFAAADGRWRLPVTADAVDPQFLKLLKVYEDQRFDSHPGVDPLGLARAAWQLLRHGRVVSGASTLSMQTARLLEPRAPRSLSAKLRQMVRAVQLERRLGKQGVLAAYLTLAPYGGNIEGVRAASLIYFGKEPARLSTAEAALLAALPQSPEARRPDRHPGSAARA</sequence>
<keyword evidence="6" id="KW-1185">Reference proteome</keyword>
<evidence type="ECO:0000313" key="5">
    <source>
        <dbReference type="EMBL" id="MFC3266420.1"/>
    </source>
</evidence>
<evidence type="ECO:0000313" key="6">
    <source>
        <dbReference type="Proteomes" id="UP001595536"/>
    </source>
</evidence>
<reference evidence="6" key="1">
    <citation type="journal article" date="2019" name="Int. J. Syst. Evol. Microbiol.">
        <title>The Global Catalogue of Microorganisms (GCM) 10K type strain sequencing project: providing services to taxonomists for standard genome sequencing and annotation.</title>
        <authorList>
            <consortium name="The Broad Institute Genomics Platform"/>
            <consortium name="The Broad Institute Genome Sequencing Center for Infectious Disease"/>
            <person name="Wu L."/>
            <person name="Ma J."/>
        </authorList>
    </citation>
    <scope>NUCLEOTIDE SEQUENCE [LARGE SCALE GENOMIC DNA]</scope>
    <source>
        <strain evidence="6">CCM 7941</strain>
    </source>
</reference>
<dbReference type="InterPro" id="IPR023346">
    <property type="entry name" value="Lysozyme-like_dom_sf"/>
</dbReference>
<dbReference type="EMBL" id="JBHRUV010000039">
    <property type="protein sequence ID" value="MFC3266420.1"/>
    <property type="molecule type" value="Genomic_DNA"/>
</dbReference>
<keyword evidence="2" id="KW-0808">Transferase</keyword>
<dbReference type="Gene3D" id="1.10.3810.10">
    <property type="entry name" value="Biosynthetic peptidoglycan transglycosylase-like"/>
    <property type="match status" value="1"/>
</dbReference>
<dbReference type="InterPro" id="IPR036950">
    <property type="entry name" value="PBP_transglycosylase"/>
</dbReference>
<dbReference type="PANTHER" id="PTHR32282:SF15">
    <property type="entry name" value="PENICILLIN-BINDING PROTEIN 1C"/>
    <property type="match status" value="1"/>
</dbReference>
<gene>
    <name evidence="5" type="ORF">ACFOEX_08650</name>
</gene>
<evidence type="ECO:0000256" key="2">
    <source>
        <dbReference type="ARBA" id="ARBA00022679"/>
    </source>
</evidence>